<gene>
    <name evidence="1" type="ORF">GSOID_T00022455001</name>
</gene>
<evidence type="ECO:0000313" key="1">
    <source>
        <dbReference type="EMBL" id="CBY40445.1"/>
    </source>
</evidence>
<dbReference type="EMBL" id="FN655930">
    <property type="protein sequence ID" value="CBY40445.1"/>
    <property type="molecule type" value="Genomic_DNA"/>
</dbReference>
<dbReference type="Proteomes" id="UP000011014">
    <property type="component" value="Unassembled WGS sequence"/>
</dbReference>
<protein>
    <submittedName>
        <fullName evidence="1">Uncharacterized protein</fullName>
    </submittedName>
</protein>
<feature type="non-terminal residue" evidence="1">
    <location>
        <position position="198"/>
    </location>
</feature>
<dbReference type="AlphaFoldDB" id="E4YYB7"/>
<accession>E4YYB7</accession>
<reference evidence="1" key="1">
    <citation type="journal article" date="2010" name="Science">
        <title>Plasticity of animal genome architecture unmasked by rapid evolution of a pelagic tunicate.</title>
        <authorList>
            <person name="Denoeud F."/>
            <person name="Henriet S."/>
            <person name="Mungpakdee S."/>
            <person name="Aury J.M."/>
            <person name="Da Silva C."/>
            <person name="Brinkmann H."/>
            <person name="Mikhaleva J."/>
            <person name="Olsen L.C."/>
            <person name="Jubin C."/>
            <person name="Canestro C."/>
            <person name="Bouquet J.M."/>
            <person name="Danks G."/>
            <person name="Poulain J."/>
            <person name="Campsteijn C."/>
            <person name="Adamski M."/>
            <person name="Cross I."/>
            <person name="Yadetie F."/>
            <person name="Muffato M."/>
            <person name="Louis A."/>
            <person name="Butcher S."/>
            <person name="Tsagkogeorga G."/>
            <person name="Konrad A."/>
            <person name="Singh S."/>
            <person name="Jensen M.F."/>
            <person name="Cong E.H."/>
            <person name="Eikeseth-Otteraa H."/>
            <person name="Noel B."/>
            <person name="Anthouard V."/>
            <person name="Porcel B.M."/>
            <person name="Kachouri-Lafond R."/>
            <person name="Nishino A."/>
            <person name="Ugolini M."/>
            <person name="Chourrout P."/>
            <person name="Nishida H."/>
            <person name="Aasland R."/>
            <person name="Huzurbazar S."/>
            <person name="Westhof E."/>
            <person name="Delsuc F."/>
            <person name="Lehrach H."/>
            <person name="Reinhardt R."/>
            <person name="Weissenbach J."/>
            <person name="Roy S.W."/>
            <person name="Artiguenave F."/>
            <person name="Postlethwait J.H."/>
            <person name="Manak J.R."/>
            <person name="Thompson E.M."/>
            <person name="Jaillon O."/>
            <person name="Du Pasquier L."/>
            <person name="Boudinot P."/>
            <person name="Liberles D.A."/>
            <person name="Volff J.N."/>
            <person name="Philippe H."/>
            <person name="Lenhard B."/>
            <person name="Roest Crollius H."/>
            <person name="Wincker P."/>
            <person name="Chourrout D."/>
        </authorList>
    </citation>
    <scope>NUCLEOTIDE SEQUENCE [LARGE SCALE GENOMIC DNA]</scope>
</reference>
<dbReference type="Gene3D" id="3.30.40.10">
    <property type="entry name" value="Zinc/RING finger domain, C3HC4 (zinc finger)"/>
    <property type="match status" value="1"/>
</dbReference>
<sequence length="198" mass="23049">MQFLDYESDEERAQQDKFTFSKTEQSITKLTCAACKELPTDARATVCCQEHVCFECFLPIKKNFAFGSGKMWRVCQFCGTKVGQEFNKYEKNSELDSSLYLRKVSKLYHQKLESVMVICPDKNCKKKYSYGTREKHWDSNCDRLVKCKGCGLIEKLSDNHVCPQIVKERIRGVRQQLDVNYSICFFKIKSFLDCDEGN</sequence>
<proteinExistence type="predicted"/>
<dbReference type="InterPro" id="IPR013083">
    <property type="entry name" value="Znf_RING/FYVE/PHD"/>
</dbReference>
<organism evidence="1">
    <name type="scientific">Oikopleura dioica</name>
    <name type="common">Tunicate</name>
    <dbReference type="NCBI Taxonomy" id="34765"/>
    <lineage>
        <taxon>Eukaryota</taxon>
        <taxon>Metazoa</taxon>
        <taxon>Chordata</taxon>
        <taxon>Tunicata</taxon>
        <taxon>Appendicularia</taxon>
        <taxon>Copelata</taxon>
        <taxon>Oikopleuridae</taxon>
        <taxon>Oikopleura</taxon>
    </lineage>
</organism>
<name>E4YYB7_OIKDI</name>